<proteinExistence type="predicted"/>
<gene>
    <name evidence="3" type="ORF">QTG54_006636</name>
</gene>
<dbReference type="PANTHER" id="PTHR12879:SF8">
    <property type="entry name" value="SPHINGOLIPID DELTA(4)-DESATURASE DES1"/>
    <property type="match status" value="1"/>
</dbReference>
<evidence type="ECO:0000313" key="4">
    <source>
        <dbReference type="Proteomes" id="UP001224775"/>
    </source>
</evidence>
<feature type="compositionally biased region" description="Polar residues" evidence="1">
    <location>
        <begin position="77"/>
        <end position="87"/>
    </location>
</feature>
<name>A0AAD9DEC4_9STRA</name>
<comment type="caution">
    <text evidence="3">The sequence shown here is derived from an EMBL/GenBank/DDBJ whole genome shotgun (WGS) entry which is preliminary data.</text>
</comment>
<feature type="compositionally biased region" description="Low complexity" evidence="1">
    <location>
        <begin position="94"/>
        <end position="105"/>
    </location>
</feature>
<dbReference type="EC" id="1.14.19.-" evidence="3"/>
<protein>
    <submittedName>
        <fullName evidence="3">Fatty acid desaturase</fullName>
        <ecNumber evidence="3">1.14.19.-</ecNumber>
    </submittedName>
</protein>
<keyword evidence="3" id="KW-0560">Oxidoreductase</keyword>
<evidence type="ECO:0000313" key="3">
    <source>
        <dbReference type="EMBL" id="KAK1743039.1"/>
    </source>
</evidence>
<evidence type="ECO:0000259" key="2">
    <source>
        <dbReference type="Pfam" id="PF00487"/>
    </source>
</evidence>
<reference evidence="3" key="1">
    <citation type="submission" date="2023-06" db="EMBL/GenBank/DDBJ databases">
        <title>Survivors Of The Sea: Transcriptome response of Skeletonema marinoi to long-term dormancy.</title>
        <authorList>
            <person name="Pinder M.I.M."/>
            <person name="Kourtchenko O."/>
            <person name="Robertson E.K."/>
            <person name="Larsson T."/>
            <person name="Maumus F."/>
            <person name="Osuna-Cruz C.M."/>
            <person name="Vancaester E."/>
            <person name="Stenow R."/>
            <person name="Vandepoele K."/>
            <person name="Ploug H."/>
            <person name="Bruchert V."/>
            <person name="Godhe A."/>
            <person name="Topel M."/>
        </authorList>
    </citation>
    <scope>NUCLEOTIDE SEQUENCE</scope>
    <source>
        <strain evidence="3">R05AC</strain>
    </source>
</reference>
<dbReference type="EMBL" id="JATAAI010000010">
    <property type="protein sequence ID" value="KAK1743039.1"/>
    <property type="molecule type" value="Genomic_DNA"/>
</dbReference>
<organism evidence="3 4">
    <name type="scientific">Skeletonema marinoi</name>
    <dbReference type="NCBI Taxonomy" id="267567"/>
    <lineage>
        <taxon>Eukaryota</taxon>
        <taxon>Sar</taxon>
        <taxon>Stramenopiles</taxon>
        <taxon>Ochrophyta</taxon>
        <taxon>Bacillariophyta</taxon>
        <taxon>Coscinodiscophyceae</taxon>
        <taxon>Thalassiosirophycidae</taxon>
        <taxon>Thalassiosirales</taxon>
        <taxon>Skeletonemataceae</taxon>
        <taxon>Skeletonema</taxon>
        <taxon>Skeletonema marinoi-dohrnii complex</taxon>
    </lineage>
</organism>
<dbReference type="GO" id="GO:0016020">
    <property type="term" value="C:membrane"/>
    <property type="evidence" value="ECO:0007669"/>
    <property type="project" value="GOC"/>
</dbReference>
<accession>A0AAD9DEC4</accession>
<feature type="compositionally biased region" description="Polar residues" evidence="1">
    <location>
        <begin position="50"/>
        <end position="60"/>
    </location>
</feature>
<dbReference type="GO" id="GO:0046513">
    <property type="term" value="P:ceramide biosynthetic process"/>
    <property type="evidence" value="ECO:0007669"/>
    <property type="project" value="TreeGrafter"/>
</dbReference>
<feature type="compositionally biased region" description="Low complexity" evidence="1">
    <location>
        <begin position="61"/>
        <end position="76"/>
    </location>
</feature>
<dbReference type="CDD" id="cd01060">
    <property type="entry name" value="Membrane-FADS-like"/>
    <property type="match status" value="1"/>
</dbReference>
<keyword evidence="4" id="KW-1185">Reference proteome</keyword>
<feature type="domain" description="Fatty acid desaturase" evidence="2">
    <location>
        <begin position="168"/>
        <end position="460"/>
    </location>
</feature>
<dbReference type="GO" id="GO:0042284">
    <property type="term" value="F:sphingolipid delta-4 desaturase activity"/>
    <property type="evidence" value="ECO:0007669"/>
    <property type="project" value="TreeGrafter"/>
</dbReference>
<feature type="region of interest" description="Disordered" evidence="1">
    <location>
        <begin position="50"/>
        <end position="106"/>
    </location>
</feature>
<dbReference type="Pfam" id="PF00487">
    <property type="entry name" value="FA_desaturase"/>
    <property type="match status" value="1"/>
</dbReference>
<dbReference type="PANTHER" id="PTHR12879">
    <property type="entry name" value="SPHINGOLIPID DELTA 4 DESATURASE/C-4 HYDROXYLASE PROTEIN DES2"/>
    <property type="match status" value="1"/>
</dbReference>
<dbReference type="InterPro" id="IPR005804">
    <property type="entry name" value="FA_desaturase_dom"/>
</dbReference>
<dbReference type="AlphaFoldDB" id="A0AAD9DEC4"/>
<sequence length="490" mass="55053">MVSKMPPTTSLLTASAILHCFFITNTHSYAPSRRAIGSFSRSKHVTTLLRSSPSNTFEEITSSSSDTTPSLSSSHSIEQQQPHNNEVTTPPPSSSTSTTISPTATWHKNRRRQMLQKYGPQLTKLERDSSSNTLALSLLALSNASLFSLAILCGTAQLSVGQIALLAVFPGSMFSLWTLQILHDCLHGSLLNKRQQKFIFGKVKRRTLQDAILFWGSMPSVFGYYLYLRYGHLTHHKSLGDPKAASLEKLFDSSSKEFEDGDVLFVAHRMKLKGKVGPKFQVGGREITMSISKTGFNNWREDKPLWNAVVFATSFMYERFMLMINDVVVAITGRNYFFPNKPKEFHQECAKYCRCAVMVRGLLWKMAGWKSLLFLYLSETLWSIPPHPACAMFVTNHGSNVDDSDDGGGGCIPSSSTYAGRWYSLFTLGTNYHCEHHDFPTIPLHRLGELRKIAPEFYKKGSNDNVFRIMKKAFSKPEFYACMDAGIQHM</sequence>
<evidence type="ECO:0000256" key="1">
    <source>
        <dbReference type="SAM" id="MobiDB-lite"/>
    </source>
</evidence>
<dbReference type="Proteomes" id="UP001224775">
    <property type="component" value="Unassembled WGS sequence"/>
</dbReference>